<evidence type="ECO:0000313" key="1">
    <source>
        <dbReference type="EMBL" id="DAD43905.1"/>
    </source>
</evidence>
<organism evidence="1 2">
    <name type="scientific">Nelumbo nucifera</name>
    <name type="common">Sacred lotus</name>
    <dbReference type="NCBI Taxonomy" id="4432"/>
    <lineage>
        <taxon>Eukaryota</taxon>
        <taxon>Viridiplantae</taxon>
        <taxon>Streptophyta</taxon>
        <taxon>Embryophyta</taxon>
        <taxon>Tracheophyta</taxon>
        <taxon>Spermatophyta</taxon>
        <taxon>Magnoliopsida</taxon>
        <taxon>Proteales</taxon>
        <taxon>Nelumbonaceae</taxon>
        <taxon>Nelumbo</taxon>
    </lineage>
</organism>
<reference evidence="1 2" key="1">
    <citation type="journal article" date="2020" name="Mol. Biol. Evol.">
        <title>Distinct Expression and Methylation Patterns for Genes with Different Fates following a Single Whole-Genome Duplication in Flowering Plants.</title>
        <authorList>
            <person name="Shi T."/>
            <person name="Rahmani R.S."/>
            <person name="Gugger P.F."/>
            <person name="Wang M."/>
            <person name="Li H."/>
            <person name="Zhang Y."/>
            <person name="Li Z."/>
            <person name="Wang Q."/>
            <person name="Van de Peer Y."/>
            <person name="Marchal K."/>
            <person name="Chen J."/>
        </authorList>
    </citation>
    <scope>NUCLEOTIDE SEQUENCE [LARGE SCALE GENOMIC DNA]</scope>
    <source>
        <tissue evidence="1">Leaf</tissue>
    </source>
</reference>
<keyword evidence="2" id="KW-1185">Reference proteome</keyword>
<protein>
    <submittedName>
        <fullName evidence="1">Uncharacterized protein</fullName>
    </submittedName>
</protein>
<comment type="caution">
    <text evidence="1">The sequence shown here is derived from an EMBL/GenBank/DDBJ whole genome shotgun (WGS) entry which is preliminary data.</text>
</comment>
<dbReference type="AlphaFoldDB" id="A0A822ZKD5"/>
<proteinExistence type="predicted"/>
<dbReference type="Proteomes" id="UP000607653">
    <property type="component" value="Unassembled WGS sequence"/>
</dbReference>
<sequence length="41" mass="4960">MQPEESLPVTREREREREGEEKLCRENQKYLCLGVITYKDC</sequence>
<dbReference type="EMBL" id="DUZY01000006">
    <property type="protein sequence ID" value="DAD43905.1"/>
    <property type="molecule type" value="Genomic_DNA"/>
</dbReference>
<gene>
    <name evidence="1" type="ORF">HUJ06_002135</name>
</gene>
<name>A0A822ZKD5_NELNU</name>
<accession>A0A822ZKD5</accession>
<evidence type="ECO:0000313" key="2">
    <source>
        <dbReference type="Proteomes" id="UP000607653"/>
    </source>
</evidence>